<protein>
    <submittedName>
        <fullName evidence="1">BQ5605_C004g02713 protein</fullName>
    </submittedName>
</protein>
<evidence type="ECO:0000313" key="2">
    <source>
        <dbReference type="Proteomes" id="UP000249464"/>
    </source>
</evidence>
<organism evidence="1 2">
    <name type="scientific">Microbotryum silenes-dioicae</name>
    <dbReference type="NCBI Taxonomy" id="796604"/>
    <lineage>
        <taxon>Eukaryota</taxon>
        <taxon>Fungi</taxon>
        <taxon>Dikarya</taxon>
        <taxon>Basidiomycota</taxon>
        <taxon>Pucciniomycotina</taxon>
        <taxon>Microbotryomycetes</taxon>
        <taxon>Microbotryales</taxon>
        <taxon>Microbotryaceae</taxon>
        <taxon>Microbotryum</taxon>
    </lineage>
</organism>
<sequence>MAIVELPGGLEMYYEVHTAARGTRASSDQPLDELGLNPTAATIVVLTPIWLDCTYLSNMIEDMSPMYNIVAFELRSHGRTFQAQKSPRYDCATAAADIAFAMEILRVPPSHVCANGFAGFRIALKLCKMFPNQVLSYTQAGVGPLFSPREDVKIFKEVIDFWFFPQDPSDFFEAMDAMSQMLLSSDEWDETPELVALKDRMLGTMIRRYNPYMLLKAHEVARVNLRPCRISPADLADFPHPLLLLHGTSDLCFPPAVIQRDIVDNLVGAHEITWRLIRGAPHSMLLTHWPQIKEEWMPFLERHPKFSSEPVPLDRPYALSVVAKLARNASDELSASILARSGNEQTDFSLCTPEEVRQAAEDLQAFKKYSESCRMYLPGIDVPESWDQPIDKRSSREWTFSKRHLFDEPSHSSPVDLIAGGIEVMTVDSSAT</sequence>
<dbReference type="Gene3D" id="3.40.50.1820">
    <property type="entry name" value="alpha/beta hydrolase"/>
    <property type="match status" value="1"/>
</dbReference>
<dbReference type="AlphaFoldDB" id="A0A2X0M8M0"/>
<name>A0A2X0M8M0_9BASI</name>
<reference evidence="1 2" key="1">
    <citation type="submission" date="2016-11" db="EMBL/GenBank/DDBJ databases">
        <authorList>
            <person name="Jaros S."/>
            <person name="Januszkiewicz K."/>
            <person name="Wedrychowicz H."/>
        </authorList>
    </citation>
    <scope>NUCLEOTIDE SEQUENCE [LARGE SCALE GENOMIC DNA]</scope>
</reference>
<dbReference type="EMBL" id="FQNC01000046">
    <property type="protein sequence ID" value="SGY66861.1"/>
    <property type="molecule type" value="Genomic_DNA"/>
</dbReference>
<keyword evidence="2" id="KW-1185">Reference proteome</keyword>
<gene>
    <name evidence="1" type="primary">BQ5605_C004g02713</name>
    <name evidence="1" type="ORF">BQ5605_C004G02713</name>
</gene>
<dbReference type="InterPro" id="IPR029058">
    <property type="entry name" value="AB_hydrolase_fold"/>
</dbReference>
<evidence type="ECO:0000313" key="1">
    <source>
        <dbReference type="EMBL" id="SGY66861.1"/>
    </source>
</evidence>
<dbReference type="SUPFAM" id="SSF53474">
    <property type="entry name" value="alpha/beta-Hydrolases"/>
    <property type="match status" value="1"/>
</dbReference>
<proteinExistence type="predicted"/>
<dbReference type="Proteomes" id="UP000249464">
    <property type="component" value="Unassembled WGS sequence"/>
</dbReference>
<accession>A0A2X0M8M0</accession>